<keyword evidence="6" id="KW-1185">Reference proteome</keyword>
<evidence type="ECO:0000256" key="1">
    <source>
        <dbReference type="ARBA" id="ARBA00004370"/>
    </source>
</evidence>
<keyword evidence="2 3" id="KW-0472">Membrane</keyword>
<keyword evidence="5" id="KW-0282">Flagellum</keyword>
<keyword evidence="3" id="KW-0812">Transmembrane</keyword>
<sequence>MASDLPEDPPEDIPAWFMTYSDVITLLMTFFILLLTFATTEPERFEKVTASVFGAAGAKGVAGHEHDMLDRNSWSQRIRPRAARIAMQGSEMPPIQKEVTTKAIGRGLEAVSELASQKDVMKTYAFEMPLEKLVDQNLKLTQRGAKVAAKLSAQLRSLSIHCTFEISDRTLEDRVCAFAHHLYHVERARPGQIGTSIADNVTTKMVRIVIEKYEGNR</sequence>
<evidence type="ECO:0000313" key="5">
    <source>
        <dbReference type="EMBL" id="QEF97639.1"/>
    </source>
</evidence>
<feature type="domain" description="Motility protein B-like N-terminal" evidence="4">
    <location>
        <begin position="12"/>
        <end position="51"/>
    </location>
</feature>
<gene>
    <name evidence="5" type="ORF">Mal15_16800</name>
</gene>
<protein>
    <submittedName>
        <fullName evidence="5">Flagellar motor protein MotB</fullName>
    </submittedName>
</protein>
<name>A0A5B9MAT9_9BACT</name>
<keyword evidence="3" id="KW-1133">Transmembrane helix</keyword>
<proteinExistence type="predicted"/>
<reference evidence="5 6" key="1">
    <citation type="submission" date="2019-02" db="EMBL/GenBank/DDBJ databases">
        <title>Planctomycetal bacteria perform biofilm scaping via a novel small molecule.</title>
        <authorList>
            <person name="Jeske O."/>
            <person name="Boedeker C."/>
            <person name="Wiegand S."/>
            <person name="Breitling P."/>
            <person name="Kallscheuer N."/>
            <person name="Jogler M."/>
            <person name="Rohde M."/>
            <person name="Petersen J."/>
            <person name="Medema M.H."/>
            <person name="Surup F."/>
            <person name="Jogler C."/>
        </authorList>
    </citation>
    <scope>NUCLEOTIDE SEQUENCE [LARGE SCALE GENOMIC DNA]</scope>
    <source>
        <strain evidence="5 6">Mal15</strain>
    </source>
</reference>
<feature type="transmembrane region" description="Helical" evidence="3">
    <location>
        <begin position="15"/>
        <end position="37"/>
    </location>
</feature>
<dbReference type="EMBL" id="CP036264">
    <property type="protein sequence ID" value="QEF97639.1"/>
    <property type="molecule type" value="Genomic_DNA"/>
</dbReference>
<evidence type="ECO:0000259" key="4">
    <source>
        <dbReference type="Pfam" id="PF13677"/>
    </source>
</evidence>
<dbReference type="KEGG" id="smam:Mal15_16800"/>
<dbReference type="Pfam" id="PF13677">
    <property type="entry name" value="MotB_plug"/>
    <property type="match status" value="1"/>
</dbReference>
<evidence type="ECO:0000256" key="2">
    <source>
        <dbReference type="ARBA" id="ARBA00023136"/>
    </source>
</evidence>
<dbReference type="Proteomes" id="UP000321353">
    <property type="component" value="Chromosome"/>
</dbReference>
<dbReference type="InterPro" id="IPR025713">
    <property type="entry name" value="MotB-like_N_dom"/>
</dbReference>
<dbReference type="RefSeq" id="WP_147867291.1">
    <property type="nucleotide sequence ID" value="NZ_CP036264.1"/>
</dbReference>
<organism evidence="5 6">
    <name type="scientific">Stieleria maiorica</name>
    <dbReference type="NCBI Taxonomy" id="2795974"/>
    <lineage>
        <taxon>Bacteria</taxon>
        <taxon>Pseudomonadati</taxon>
        <taxon>Planctomycetota</taxon>
        <taxon>Planctomycetia</taxon>
        <taxon>Pirellulales</taxon>
        <taxon>Pirellulaceae</taxon>
        <taxon>Stieleria</taxon>
    </lineage>
</organism>
<evidence type="ECO:0000256" key="3">
    <source>
        <dbReference type="SAM" id="Phobius"/>
    </source>
</evidence>
<keyword evidence="5" id="KW-0969">Cilium</keyword>
<keyword evidence="5" id="KW-0966">Cell projection</keyword>
<evidence type="ECO:0000313" key="6">
    <source>
        <dbReference type="Proteomes" id="UP000321353"/>
    </source>
</evidence>
<comment type="subcellular location">
    <subcellularLocation>
        <location evidence="1">Membrane</location>
    </subcellularLocation>
</comment>
<dbReference type="AlphaFoldDB" id="A0A5B9MAT9"/>
<accession>A0A5B9MAT9</accession>
<dbReference type="GO" id="GO:0016020">
    <property type="term" value="C:membrane"/>
    <property type="evidence" value="ECO:0007669"/>
    <property type="project" value="UniProtKB-SubCell"/>
</dbReference>